<dbReference type="CDD" id="cd00090">
    <property type="entry name" value="HTH_ARSR"/>
    <property type="match status" value="1"/>
</dbReference>
<dbReference type="EMBL" id="AMRV01000014">
    <property type="protein sequence ID" value="EMD81834.1"/>
    <property type="molecule type" value="Genomic_DNA"/>
</dbReference>
<dbReference type="InterPro" id="IPR051011">
    <property type="entry name" value="Metal_resp_trans_reg"/>
</dbReference>
<dbReference type="PRINTS" id="PR00778">
    <property type="entry name" value="HTHARSR"/>
</dbReference>
<comment type="caution">
    <text evidence="5">The sequence shown here is derived from an EMBL/GenBank/DDBJ whole genome shotgun (WGS) entry which is preliminary data.</text>
</comment>
<dbReference type="SUPFAM" id="SSF46785">
    <property type="entry name" value="Winged helix' DNA-binding domain"/>
    <property type="match status" value="1"/>
</dbReference>
<keyword evidence="3" id="KW-0804">Transcription</keyword>
<keyword evidence="6" id="KW-1185">Reference proteome</keyword>
<dbReference type="SMART" id="SM00418">
    <property type="entry name" value="HTH_ARSR"/>
    <property type="match status" value="1"/>
</dbReference>
<evidence type="ECO:0000313" key="5">
    <source>
        <dbReference type="EMBL" id="EMD81834.1"/>
    </source>
</evidence>
<dbReference type="AlphaFoldDB" id="M2T5T9"/>
<proteinExistence type="predicted"/>
<dbReference type="InterPro" id="IPR011991">
    <property type="entry name" value="ArsR-like_HTH"/>
</dbReference>
<accession>M2T5T9</accession>
<dbReference type="Proteomes" id="UP000011717">
    <property type="component" value="Unassembled WGS sequence"/>
</dbReference>
<dbReference type="RefSeq" id="WP_008603780.1">
    <property type="nucleotide sequence ID" value="NZ_AMRV01000014.1"/>
</dbReference>
<dbReference type="PROSITE" id="PS50987">
    <property type="entry name" value="HTH_ARSR_2"/>
    <property type="match status" value="1"/>
</dbReference>
<dbReference type="Gene3D" id="1.10.10.10">
    <property type="entry name" value="Winged helix-like DNA-binding domain superfamily/Winged helix DNA-binding domain"/>
    <property type="match status" value="1"/>
</dbReference>
<reference evidence="5 6" key="1">
    <citation type="journal article" date="2013" name="Genome Announc.">
        <title>Draft Genome Sequence of Strain JLT2015T, Belonging to the Family Sphingomonadaceae of the Alphaproteobacteria.</title>
        <authorList>
            <person name="Tang K."/>
            <person name="Liu K."/>
            <person name="Li S."/>
            <person name="Jiao N."/>
        </authorList>
    </citation>
    <scope>NUCLEOTIDE SEQUENCE [LARGE SCALE GENOMIC DNA]</scope>
    <source>
        <strain evidence="5 6">JLT2015</strain>
    </source>
</reference>
<evidence type="ECO:0000256" key="3">
    <source>
        <dbReference type="ARBA" id="ARBA00023163"/>
    </source>
</evidence>
<protein>
    <submittedName>
        <fullName evidence="5">Transcriptional regulator, ArsR family</fullName>
    </submittedName>
</protein>
<dbReference type="OrthoDB" id="7391478at2"/>
<dbReference type="NCBIfam" id="NF033788">
    <property type="entry name" value="HTH_metalloreg"/>
    <property type="match status" value="1"/>
</dbReference>
<keyword evidence="2" id="KW-0238">DNA-binding</keyword>
<evidence type="ECO:0000256" key="1">
    <source>
        <dbReference type="ARBA" id="ARBA00023015"/>
    </source>
</evidence>
<gene>
    <name evidence="5" type="ORF">C725_2816</name>
</gene>
<evidence type="ECO:0000256" key="2">
    <source>
        <dbReference type="ARBA" id="ARBA00023125"/>
    </source>
</evidence>
<dbReference type="PATRIC" id="fig|1234595.3.peg.2818"/>
<organism evidence="5 6">
    <name type="scientific">Pacificimonas flava</name>
    <dbReference type="NCBI Taxonomy" id="1234595"/>
    <lineage>
        <taxon>Bacteria</taxon>
        <taxon>Pseudomonadati</taxon>
        <taxon>Pseudomonadota</taxon>
        <taxon>Alphaproteobacteria</taxon>
        <taxon>Sphingomonadales</taxon>
        <taxon>Sphingosinicellaceae</taxon>
        <taxon>Pacificimonas</taxon>
    </lineage>
</organism>
<dbReference type="InterPro" id="IPR036390">
    <property type="entry name" value="WH_DNA-bd_sf"/>
</dbReference>
<feature type="domain" description="HTH arsR-type" evidence="4">
    <location>
        <begin position="1"/>
        <end position="92"/>
    </location>
</feature>
<dbReference type="InterPro" id="IPR036388">
    <property type="entry name" value="WH-like_DNA-bd_sf"/>
</dbReference>
<dbReference type="Pfam" id="PF01022">
    <property type="entry name" value="HTH_5"/>
    <property type="match status" value="1"/>
</dbReference>
<evidence type="ECO:0000259" key="4">
    <source>
        <dbReference type="PROSITE" id="PS50987"/>
    </source>
</evidence>
<dbReference type="InterPro" id="IPR001845">
    <property type="entry name" value="HTH_ArsR_DNA-bd_dom"/>
</dbReference>
<name>M2T5T9_9SPHN</name>
<dbReference type="PANTHER" id="PTHR43132:SF2">
    <property type="entry name" value="ARSENICAL RESISTANCE OPERON REPRESSOR ARSR-RELATED"/>
    <property type="match status" value="1"/>
</dbReference>
<keyword evidence="1" id="KW-0805">Transcription regulation</keyword>
<dbReference type="GO" id="GO:0003677">
    <property type="term" value="F:DNA binding"/>
    <property type="evidence" value="ECO:0007669"/>
    <property type="project" value="UniProtKB-KW"/>
</dbReference>
<dbReference type="GO" id="GO:0003700">
    <property type="term" value="F:DNA-binding transcription factor activity"/>
    <property type="evidence" value="ECO:0007669"/>
    <property type="project" value="InterPro"/>
</dbReference>
<sequence length="112" mass="12322">MSDTPPIEELKALAHPMRFDILRALVRGERNVGEIEDATGIGQPSLSQQLAVLRNAGLVETRREAKLVFYRLRQEQLKRLSEAIAGLIDLPPPAAPRTRLVSPAAANFAKLT</sequence>
<dbReference type="PANTHER" id="PTHR43132">
    <property type="entry name" value="ARSENICAL RESISTANCE OPERON REPRESSOR ARSR-RELATED"/>
    <property type="match status" value="1"/>
</dbReference>
<evidence type="ECO:0000313" key="6">
    <source>
        <dbReference type="Proteomes" id="UP000011717"/>
    </source>
</evidence>